<accession>A0A1H1I1V8</accession>
<evidence type="ECO:0000256" key="3">
    <source>
        <dbReference type="ARBA" id="ARBA00022475"/>
    </source>
</evidence>
<comment type="similarity">
    <text evidence="2">Belongs to the DoxX family.</text>
</comment>
<evidence type="ECO:0000256" key="7">
    <source>
        <dbReference type="SAM" id="Phobius"/>
    </source>
</evidence>
<dbReference type="OrthoDB" id="9792760at2"/>
<dbReference type="PANTHER" id="PTHR33452:SF1">
    <property type="entry name" value="INNER MEMBRANE PROTEIN YPHA-RELATED"/>
    <property type="match status" value="1"/>
</dbReference>
<evidence type="ECO:0000313" key="8">
    <source>
        <dbReference type="EMBL" id="SDR31684.1"/>
    </source>
</evidence>
<dbReference type="EMBL" id="FNKP01000002">
    <property type="protein sequence ID" value="SDR31684.1"/>
    <property type="molecule type" value="Genomic_DNA"/>
</dbReference>
<feature type="transmembrane region" description="Helical" evidence="7">
    <location>
        <begin position="109"/>
        <end position="130"/>
    </location>
</feature>
<feature type="transmembrane region" description="Helical" evidence="7">
    <location>
        <begin position="78"/>
        <end position="97"/>
    </location>
</feature>
<evidence type="ECO:0000256" key="5">
    <source>
        <dbReference type="ARBA" id="ARBA00022989"/>
    </source>
</evidence>
<dbReference type="Proteomes" id="UP000183487">
    <property type="component" value="Unassembled WGS sequence"/>
</dbReference>
<keyword evidence="4 7" id="KW-0812">Transmembrane</keyword>
<dbReference type="GO" id="GO:0005886">
    <property type="term" value="C:plasma membrane"/>
    <property type="evidence" value="ECO:0007669"/>
    <property type="project" value="UniProtKB-SubCell"/>
</dbReference>
<dbReference type="InterPro" id="IPR051907">
    <property type="entry name" value="DoxX-like_oxidoreductase"/>
</dbReference>
<gene>
    <name evidence="8" type="ORF">SAMN05443245_4554</name>
</gene>
<organism evidence="8 9">
    <name type="scientific">Paraburkholderia fungorum</name>
    <dbReference type="NCBI Taxonomy" id="134537"/>
    <lineage>
        <taxon>Bacteria</taxon>
        <taxon>Pseudomonadati</taxon>
        <taxon>Pseudomonadota</taxon>
        <taxon>Betaproteobacteria</taxon>
        <taxon>Burkholderiales</taxon>
        <taxon>Burkholderiaceae</taxon>
        <taxon>Paraburkholderia</taxon>
    </lineage>
</organism>
<evidence type="ECO:0000256" key="2">
    <source>
        <dbReference type="ARBA" id="ARBA00006679"/>
    </source>
</evidence>
<evidence type="ECO:0000256" key="1">
    <source>
        <dbReference type="ARBA" id="ARBA00004651"/>
    </source>
</evidence>
<comment type="subcellular location">
    <subcellularLocation>
        <location evidence="1">Cell membrane</location>
        <topology evidence="1">Multi-pass membrane protein</topology>
    </subcellularLocation>
</comment>
<keyword evidence="9" id="KW-1185">Reference proteome</keyword>
<dbReference type="InterPro" id="IPR032808">
    <property type="entry name" value="DoxX"/>
</dbReference>
<dbReference type="RefSeq" id="WP_074768830.1">
    <property type="nucleotide sequence ID" value="NZ_FNKP01000002.1"/>
</dbReference>
<dbReference type="PANTHER" id="PTHR33452">
    <property type="entry name" value="OXIDOREDUCTASE CATD-RELATED"/>
    <property type="match status" value="1"/>
</dbReference>
<feature type="transmembrane region" description="Helical" evidence="7">
    <location>
        <begin position="53"/>
        <end position="71"/>
    </location>
</feature>
<evidence type="ECO:0000256" key="6">
    <source>
        <dbReference type="ARBA" id="ARBA00023136"/>
    </source>
</evidence>
<evidence type="ECO:0000256" key="4">
    <source>
        <dbReference type="ARBA" id="ARBA00022692"/>
    </source>
</evidence>
<keyword evidence="3" id="KW-1003">Cell membrane</keyword>
<keyword evidence="5 7" id="KW-1133">Transmembrane helix</keyword>
<proteinExistence type="inferred from homology"/>
<protein>
    <submittedName>
        <fullName evidence="8">Putative oxidoreductase</fullName>
    </submittedName>
</protein>
<dbReference type="AlphaFoldDB" id="A0A1H1I1V8"/>
<reference evidence="9" key="1">
    <citation type="submission" date="2016-10" db="EMBL/GenBank/DDBJ databases">
        <authorList>
            <person name="Varghese N."/>
        </authorList>
    </citation>
    <scope>NUCLEOTIDE SEQUENCE [LARGE SCALE GENOMIC DNA]</scope>
    <source>
        <strain evidence="9">GAS106B</strain>
    </source>
</reference>
<feature type="transmembrane region" description="Helical" evidence="7">
    <location>
        <begin position="12"/>
        <end position="33"/>
    </location>
</feature>
<evidence type="ECO:0000313" key="9">
    <source>
        <dbReference type="Proteomes" id="UP000183487"/>
    </source>
</evidence>
<sequence>MRYTLFENQKDAVILVARILLMVLFVMFGWSKLTGFSGTVAYMTSTGAPVPELSAIIAVVMEFVVGVALVVGFYTRPLALVLAVYTLGTAFIGHHYWNMTGAAQYDNMIHFYKNISVIGGLLLLCVTGAGKYSIDRR</sequence>
<keyword evidence="6 7" id="KW-0472">Membrane</keyword>
<name>A0A1H1I1V8_9BURK</name>
<dbReference type="Pfam" id="PF07681">
    <property type="entry name" value="DoxX"/>
    <property type="match status" value="1"/>
</dbReference>